<dbReference type="GO" id="GO:0003700">
    <property type="term" value="F:DNA-binding transcription factor activity"/>
    <property type="evidence" value="ECO:0007669"/>
    <property type="project" value="InterPro"/>
</dbReference>
<evidence type="ECO:0000313" key="3">
    <source>
        <dbReference type="Proteomes" id="UP000184452"/>
    </source>
</evidence>
<sequence length="170" mass="17928">MAEKTTEQRLAELEARVAALETRGTAGTDADAAGDHDPFFALNALKQHVAGDGGVVFAGVLGSGPQALEWQQGLPAERLDAEDWSRRAASLDALGHPVRLRLLQAVRQGTDTVAALAERSEFGTTGQIYHHVNLLSAAGWLVAVRRGHYAVPPERLVPLLVILTAAGGPA</sequence>
<dbReference type="SUPFAM" id="SSF46785">
    <property type="entry name" value="Winged helix' DNA-binding domain"/>
    <property type="match status" value="1"/>
</dbReference>
<dbReference type="SMART" id="SM00418">
    <property type="entry name" value="HTH_ARSR"/>
    <property type="match status" value="1"/>
</dbReference>
<dbReference type="Gene3D" id="1.10.10.10">
    <property type="entry name" value="Winged helix-like DNA-binding domain superfamily/Winged helix DNA-binding domain"/>
    <property type="match status" value="1"/>
</dbReference>
<dbReference type="RefSeq" id="WP_073380339.1">
    <property type="nucleotide sequence ID" value="NZ_FQZK01000010.1"/>
</dbReference>
<feature type="domain" description="HTH arsR-type" evidence="1">
    <location>
        <begin position="89"/>
        <end position="165"/>
    </location>
</feature>
<evidence type="ECO:0000313" key="2">
    <source>
        <dbReference type="EMBL" id="SHJ82942.1"/>
    </source>
</evidence>
<name>A0A1M6MHI7_9ACTN</name>
<gene>
    <name evidence="2" type="ORF">SAMN05421803_11050</name>
</gene>
<reference evidence="2 3" key="1">
    <citation type="submission" date="2016-11" db="EMBL/GenBank/DDBJ databases">
        <authorList>
            <person name="Jaros S."/>
            <person name="Januszkiewicz K."/>
            <person name="Wedrychowicz H."/>
        </authorList>
    </citation>
    <scope>NUCLEOTIDE SEQUENCE [LARGE SCALE GENOMIC DNA]</scope>
    <source>
        <strain evidence="2 3">CGMCC 4.5723</strain>
    </source>
</reference>
<keyword evidence="3" id="KW-1185">Reference proteome</keyword>
<evidence type="ECO:0000259" key="1">
    <source>
        <dbReference type="SMART" id="SM00418"/>
    </source>
</evidence>
<dbReference type="CDD" id="cd00090">
    <property type="entry name" value="HTH_ARSR"/>
    <property type="match status" value="1"/>
</dbReference>
<dbReference type="InterPro" id="IPR036388">
    <property type="entry name" value="WH-like_DNA-bd_sf"/>
</dbReference>
<dbReference type="InterPro" id="IPR001845">
    <property type="entry name" value="HTH_ArsR_DNA-bd_dom"/>
</dbReference>
<dbReference type="InterPro" id="IPR036390">
    <property type="entry name" value="WH_DNA-bd_sf"/>
</dbReference>
<dbReference type="STRING" id="758803.SAMN05421803_11050"/>
<dbReference type="OrthoDB" id="3730926at2"/>
<dbReference type="EMBL" id="FQZK01000010">
    <property type="protein sequence ID" value="SHJ82942.1"/>
    <property type="molecule type" value="Genomic_DNA"/>
</dbReference>
<proteinExistence type="predicted"/>
<protein>
    <submittedName>
        <fullName evidence="2">Helix-turn-helix domain-containing protein</fullName>
    </submittedName>
</protein>
<accession>A0A1M6MHI7</accession>
<dbReference type="AlphaFoldDB" id="A0A1M6MHI7"/>
<dbReference type="InterPro" id="IPR011991">
    <property type="entry name" value="ArsR-like_HTH"/>
</dbReference>
<dbReference type="Proteomes" id="UP000184452">
    <property type="component" value="Unassembled WGS sequence"/>
</dbReference>
<organism evidence="2 3">
    <name type="scientific">Nocardiopsis flavescens</name>
    <dbReference type="NCBI Taxonomy" id="758803"/>
    <lineage>
        <taxon>Bacteria</taxon>
        <taxon>Bacillati</taxon>
        <taxon>Actinomycetota</taxon>
        <taxon>Actinomycetes</taxon>
        <taxon>Streptosporangiales</taxon>
        <taxon>Nocardiopsidaceae</taxon>
        <taxon>Nocardiopsis</taxon>
    </lineage>
</organism>